<keyword evidence="4" id="KW-0325">Glycoprotein</keyword>
<reference evidence="10" key="1">
    <citation type="submission" date="2007-07" db="EMBL/GenBank/DDBJ databases">
        <title>PCAP assembly of the Caenorhabditis remanei genome.</title>
        <authorList>
            <consortium name="The Caenorhabditis remanei Sequencing Consortium"/>
            <person name="Wilson R.K."/>
        </authorList>
    </citation>
    <scope>NUCLEOTIDE SEQUENCE [LARGE SCALE GENOMIC DNA]</scope>
    <source>
        <strain evidence="10">PB4641</strain>
    </source>
</reference>
<evidence type="ECO:0000256" key="3">
    <source>
        <dbReference type="ARBA" id="ARBA00023157"/>
    </source>
</evidence>
<feature type="disulfide bond" evidence="5">
    <location>
        <begin position="2038"/>
        <end position="2048"/>
    </location>
</feature>
<feature type="compositionally biased region" description="Basic and acidic residues" evidence="6">
    <location>
        <begin position="1923"/>
        <end position="1937"/>
    </location>
</feature>
<dbReference type="SMART" id="SM00710">
    <property type="entry name" value="PbH1"/>
    <property type="match status" value="20"/>
</dbReference>
<dbReference type="PANTHER" id="PTHR47653:SF1">
    <property type="entry name" value="DELETED IN MALIGNANT BRAIN TUMORS 1 PROTEIN"/>
    <property type="match status" value="1"/>
</dbReference>
<dbReference type="SUPFAM" id="SSF51126">
    <property type="entry name" value="Pectin lyase-like"/>
    <property type="match status" value="5"/>
</dbReference>
<dbReference type="GO" id="GO:0016020">
    <property type="term" value="C:membrane"/>
    <property type="evidence" value="ECO:0007669"/>
    <property type="project" value="InterPro"/>
</dbReference>
<evidence type="ECO:0000313" key="11">
    <source>
        <dbReference type="Proteomes" id="UP000008281"/>
    </source>
</evidence>
<dbReference type="Pfam" id="PF00059">
    <property type="entry name" value="Lectin_C"/>
    <property type="match status" value="1"/>
</dbReference>
<keyword evidence="7" id="KW-0472">Membrane</keyword>
<keyword evidence="11" id="KW-1185">Reference proteome</keyword>
<dbReference type="OrthoDB" id="5857313at2759"/>
<dbReference type="InParanoid" id="E3LJN0"/>
<dbReference type="SUPFAM" id="SSF56487">
    <property type="entry name" value="SRCR-like"/>
    <property type="match status" value="3"/>
</dbReference>
<dbReference type="InterPro" id="IPR053243">
    <property type="entry name" value="SJ_maturation_regulator"/>
</dbReference>
<keyword evidence="7" id="KW-0812">Transmembrane</keyword>
<feature type="disulfide bond" evidence="5">
    <location>
        <begin position="1110"/>
        <end position="1120"/>
    </location>
</feature>
<evidence type="ECO:0000313" key="10">
    <source>
        <dbReference type="EMBL" id="EFO99837.1"/>
    </source>
</evidence>
<feature type="compositionally biased region" description="Polar residues" evidence="6">
    <location>
        <begin position="3065"/>
        <end position="3079"/>
    </location>
</feature>
<feature type="domain" description="SRCR" evidence="9">
    <location>
        <begin position="1960"/>
        <end position="2073"/>
    </location>
</feature>
<dbReference type="OMA" id="AIKHWRG"/>
<dbReference type="InterPro" id="IPR001190">
    <property type="entry name" value="SRCR"/>
</dbReference>
<evidence type="ECO:0000256" key="6">
    <source>
        <dbReference type="SAM" id="MobiDB-lite"/>
    </source>
</evidence>
<feature type="transmembrane region" description="Helical" evidence="7">
    <location>
        <begin position="2826"/>
        <end position="2849"/>
    </location>
</feature>
<feature type="compositionally biased region" description="Low complexity" evidence="6">
    <location>
        <begin position="3028"/>
        <end position="3039"/>
    </location>
</feature>
<evidence type="ECO:0000259" key="9">
    <source>
        <dbReference type="PROSITE" id="PS50287"/>
    </source>
</evidence>
<dbReference type="Pfam" id="PF13229">
    <property type="entry name" value="Beta_helix"/>
    <property type="match status" value="1"/>
</dbReference>
<dbReference type="Proteomes" id="UP000008281">
    <property type="component" value="Unassembled WGS sequence"/>
</dbReference>
<evidence type="ECO:0000256" key="2">
    <source>
        <dbReference type="ARBA" id="ARBA00022737"/>
    </source>
</evidence>
<dbReference type="Pfam" id="PF00530">
    <property type="entry name" value="SRCR"/>
    <property type="match status" value="3"/>
</dbReference>
<dbReference type="PROSITE" id="PS00420">
    <property type="entry name" value="SRCR_1"/>
    <property type="match status" value="1"/>
</dbReference>
<sequence>MILRTLLLILIAEVTWCQIGQPGQAPGQVPLDPGYQQPLEPIKNILQGAYGSNVTLYFRNSPYRVMGDLTVEYGVTMDIETGTRIYFDTGVGLIVKGTLRAIGNEFAHIEMLPYQQQINYDSEMPKFRLVDGPTVRQGRLQAQFRDRWRSVCTMVTNWTSIDTGTACRSMGYSDGGFWKWYRRNNDTYPFVMPKPDCHGSAKNLWDCPAFSDPQKIRLSENLCQGEDDIGIYCWGPPTFTGWARHWKGIQILNSPFHYVNSDPDLVAVNRESNSRLEFVDILYAGYDGVNKNTTSALYIEGVPPIMNGLRIEHSARDGLQLLDTNGPAIIANSTFSFNRGHGIFVVNTTDARIFVNNTRIEGNWGDGIWYKQRTGVNLIDYGMREKRGVGSGRLDEEKPRIDMCSEHRIDDNHFFPHLISVNLKNRTFLDPSQPPSCWMTVSLPPRLPYTYSIQWLHIRDLNPVTSRTTLLICDSNNPDENSCSTQRFRIPIRNEIYPQSISLKSSGKPLYLALEHVLDGDQAGYVQGDVYLLFNIHASVLDKAYYGLNVTNCIIEKNTGNGVFANDIRERTALTNVTLDENQGYAGFMVRDGAADIWLNETRILRNWGDGMNISYAGGSIMVNGTRIEKNRWRGAAIHYNQTIPFFPLYNEVIFKGRPSNNKFYLPTIISENEWGGLLVGNYCAYGNESSWRWNSRNPPIQGLYPKLESKILISWVEFLKNQYHPAMEIFSCRDPHVTTNIVDITGNRVDGNLGFGMRISPAVNMHTLINSNQYLHNNDTALYVRNGQWPELVNLPAEVTISKNVFKFNHAKYIISIGMNEDGPRQFLTFNQQNEIRANTVFDPFPSLPPRSTPYAALVVSSSNVKIHRNCFNNERAKYEIATELERHAKWIDARENNWGFQEIPRFIDKFFDQFNRYSLASIDIDPYMAACNQRMPYISLLNGAFRQFKKTSEPNKLGGIIYENHDLLKGRYTVTEDLQVVPGAKLTIASGSVLEFNHGIGMIVQGDLIRNEYDQDEKVIFTSSPFTLAKRQNIRLVDVDGNDEVTEGRLEVLVDDQWGTVCNRSWTPQLTILACNQLGLVADIQYFENWRIFPEAGDLPMVMDNIRCEENEVDLTRCRHDGVERNCAAGCRSSEVVGLRCLEPRWAGVRYSLLANPPTVTGQTTMDNWRIEKGGLFNFRTSEFCAAFKIDWNYHTFHRLEVKNNFWDGVDVVYNDLVKKPAIRNSIISNNRNNGFHIRSAGITVENVTISFSGQSGMRYNPSVSALEQDDIVSWLSLKEQPELEANNIFRIPDQKLDLIEVMESNLNQRKFLVAAETDDCPDDPLQECVYNLMIRSVGYQYGLPSKMAIQIVNAPSNVSDEDAIFTEVSTGKSWSARKDQIYFPVVSTENAMRMRYTRSYGKPKLVILVLFLDTQEYVDRFIHLYQSRVEDNQYGFSAVHYSNLTFSDGRLSNRWNNEKIWLQKVNFTRNSEAVVWLHSPQHAVIPGTPIAEITYHFDNCSVVDNTGPIIESHRDLYASANVFHWILWSNTFANNSRSGIAVALPDTYDLLAKQTHSFWLTENRFERNDDFKILVDGYYAFANISSNNFTQNYAPKQFGMLELRGMEKKLICERNRFFFNWGHWMIKIDATSQYLKQVDVPSYVRYNYIEKNTFIRQRADYVDMWPRSYALGVFGSQKIDVHFNRFFNDLMDFELVSGSKKYKGKNGNQRLEIASTTIGFRWISRTRLPDKLYTDIYDTMNATYNWWGTGNEAVISQRVFDFDDWNTYTRAQWSPFYVSNDLSINFWWNPYRDGQLANATYIEPTVHDLHGRVYEDKNLTLITERWYEFPHYYRPFRPYRITRDVTIMPGATLYIQENVEVHIWPNVRILVLGNLVAEGSYWQPIRFKPINTTEYNEIKGRIPTEYRKRRGIVFDGEPTNSEKPRPKRASDRSKPDLVFRDFPTLHRDDPYYQRFTVSLTANGSDYGRSGFLQIYNATTGETIPSCDRQFTIRNAQVVCRELGMETQNVYHWLTPRWDYNPQLKILKTYMEPRECRGDEPSLDRCNLRLSGNDSQWMCMDSENFNYIYCGTNRSLSREYIGNWGGITFAQPTLEHEYGEKRGTRKEKSILQNVEIVGGGAGHNDSWQSAGLQIFHRSPILDHVNVTNCSVHGVQVISPNDRITLLNLNVTFNQGQGVNIMTTFVQAPSTSQDAMKKPMSIPYYSQGMMDMCAAVKRFEVKNRILVGLNFKTKATYFNFQLYYKYDSFPVDCVKIFTSHGRRVAFRIVQYHLYSSPTDLGRSDALRLYSSESFTPMSLLADFRSDYQSVDPSVAVSSEEIAVHLRATAADGVYGFIAEVSALPSNSEQHTVGEVVIRGSRMDNNDRGAIEYSNLGEMSPNLVIESSSFSYNGIHLFGNISTSSQAIQLHLHNTVFFLFRSNSIAHNRGGLYILATSSSPVVRLGALVKNCMFVYNSNSTTVALSGNNYQSISLLNNVISHNFALYHDTVVAHDVAINMTRNTLFSNTGLHTLDIHANSKISADKNVFFYNHFYDNLALGHGHQYMEKFGYQPQKENNEFLNRPRREIGKSEVNRNRKKRQVLTQQGISFDWWTHVDNETTRYRSTIIAGSSQEIFKFNTFNDPLNDYELTTGRQSQYEIGSIDAKENYWGYPGTIGVASGKIRDHEDYPELVKVDYTPVMESNTSLIEGDCPAGWFQAGHEEFKSCFLFVPSAVTYTKAVEYCKELGAFVPYLRIDDILQTQLAQRIEKFSIDMITDQERLKAYGVEDDIHLWISSVNIPNTQCGWLSARTRRIGDVNCNILLPFVCEKGTHPYSEPILWRPGIIIPLVIFCIVLALLVLLVVCWCCKSRKRNEVLIERKQAARASLKLQKRHQEHQKKKMQTGSEHTHTSAHASLDGGSTISAYDWRAGRQPPRQVARSPTDTLSTATSDHTYSYAAYTPHGGPTTTTGTFQSRRNNRYVSTNPNGYSEITTPTVTTVPYTGATSSTGTTVKMRLHQLRSDTSDATSCSTCPSDSERTSTATDISSSYTSEASESTLQSTVVNNRRSPLPPAKSPIPALRKGNSNGFLNMTNNFQPLPTDPPRSQPPALQSQSSLNRFVELHAPPRTGGSLKHKKPVIETSM</sequence>
<accession>E3LJN0</accession>
<feature type="region of interest" description="Disordered" evidence="6">
    <location>
        <begin position="2869"/>
        <end position="2900"/>
    </location>
</feature>
<keyword evidence="7" id="KW-1133">Transmembrane helix</keyword>
<dbReference type="InterPro" id="IPR006626">
    <property type="entry name" value="PbH1"/>
</dbReference>
<dbReference type="PROSITE" id="PS50287">
    <property type="entry name" value="SRCR_2"/>
    <property type="match status" value="3"/>
</dbReference>
<dbReference type="STRING" id="31234.E3LJN0"/>
<dbReference type="EMBL" id="DS268410">
    <property type="protein sequence ID" value="EFO99837.1"/>
    <property type="molecule type" value="Genomic_DNA"/>
</dbReference>
<dbReference type="InterPro" id="IPR001304">
    <property type="entry name" value="C-type_lectin-like"/>
</dbReference>
<gene>
    <name evidence="10" type="ORF">CRE_18722</name>
</gene>
<dbReference type="InterPro" id="IPR011050">
    <property type="entry name" value="Pectin_lyase_fold/virulence"/>
</dbReference>
<keyword evidence="3 5" id="KW-1015">Disulfide bond</keyword>
<dbReference type="InterPro" id="IPR016186">
    <property type="entry name" value="C-type_lectin-like/link_sf"/>
</dbReference>
<feature type="compositionally biased region" description="Polar residues" evidence="6">
    <location>
        <begin position="3040"/>
        <end position="3049"/>
    </location>
</feature>
<comment type="caution">
    <text evidence="5">Lacks conserved residue(s) required for the propagation of feature annotation.</text>
</comment>
<evidence type="ECO:0000256" key="7">
    <source>
        <dbReference type="SAM" id="Phobius"/>
    </source>
</evidence>
<dbReference type="InterPro" id="IPR012334">
    <property type="entry name" value="Pectin_lyas_fold"/>
</dbReference>
<dbReference type="FunCoup" id="E3LJN0">
    <property type="interactions" value="153"/>
</dbReference>
<name>E3LJN0_CAERE</name>
<dbReference type="PANTHER" id="PTHR47653">
    <property type="entry name" value="PROTEIN BARK BEETLE"/>
    <property type="match status" value="1"/>
</dbReference>
<dbReference type="Gene3D" id="3.10.250.10">
    <property type="entry name" value="SRCR-like domain"/>
    <property type="match status" value="3"/>
</dbReference>
<dbReference type="HOGENOM" id="CLU_000296_1_0_1"/>
<feature type="chain" id="PRO_5003174880" description="SRCR domain-containing protein" evidence="8">
    <location>
        <begin position="18"/>
        <end position="3125"/>
    </location>
</feature>
<dbReference type="SMART" id="SM00202">
    <property type="entry name" value="SR"/>
    <property type="match status" value="3"/>
</dbReference>
<proteinExistence type="predicted"/>
<evidence type="ECO:0000256" key="4">
    <source>
        <dbReference type="ARBA" id="ARBA00023180"/>
    </source>
</evidence>
<evidence type="ECO:0000256" key="1">
    <source>
        <dbReference type="ARBA" id="ARBA00022729"/>
    </source>
</evidence>
<feature type="signal peptide" evidence="8">
    <location>
        <begin position="1"/>
        <end position="17"/>
    </location>
</feature>
<protein>
    <recommendedName>
        <fullName evidence="9">SRCR domain-containing protein</fullName>
    </recommendedName>
</protein>
<dbReference type="Gene3D" id="2.160.20.10">
    <property type="entry name" value="Single-stranded right-handed beta-helix, Pectin lyase-like"/>
    <property type="match status" value="3"/>
</dbReference>
<feature type="disulfide bond" evidence="5">
    <location>
        <begin position="197"/>
        <end position="207"/>
    </location>
</feature>
<dbReference type="eggNOG" id="ENOG502QT9G">
    <property type="taxonomic scope" value="Eukaryota"/>
</dbReference>
<dbReference type="InterPro" id="IPR039448">
    <property type="entry name" value="Beta_helix"/>
</dbReference>
<organism evidence="11">
    <name type="scientific">Caenorhabditis remanei</name>
    <name type="common">Caenorhabditis vulgaris</name>
    <dbReference type="NCBI Taxonomy" id="31234"/>
    <lineage>
        <taxon>Eukaryota</taxon>
        <taxon>Metazoa</taxon>
        <taxon>Ecdysozoa</taxon>
        <taxon>Nematoda</taxon>
        <taxon>Chromadorea</taxon>
        <taxon>Rhabditida</taxon>
        <taxon>Rhabditina</taxon>
        <taxon>Rhabditomorpha</taxon>
        <taxon>Rhabditoidea</taxon>
        <taxon>Rhabditidae</taxon>
        <taxon>Peloderinae</taxon>
        <taxon>Caenorhabditis</taxon>
    </lineage>
</organism>
<keyword evidence="2" id="KW-0677">Repeat</keyword>
<feature type="domain" description="SRCR" evidence="9">
    <location>
        <begin position="127"/>
        <end position="234"/>
    </location>
</feature>
<evidence type="ECO:0000256" key="8">
    <source>
        <dbReference type="SAM" id="SignalP"/>
    </source>
</evidence>
<feature type="compositionally biased region" description="Low complexity" evidence="6">
    <location>
        <begin position="3006"/>
        <end position="3016"/>
    </location>
</feature>
<keyword evidence="1 8" id="KW-0732">Signal</keyword>
<dbReference type="InterPro" id="IPR016187">
    <property type="entry name" value="CTDL_fold"/>
</dbReference>
<feature type="domain" description="SRCR" evidence="9">
    <location>
        <begin position="1036"/>
        <end position="1144"/>
    </location>
</feature>
<feature type="region of interest" description="Disordered" evidence="6">
    <location>
        <begin position="3001"/>
        <end position="3125"/>
    </location>
</feature>
<feature type="region of interest" description="Disordered" evidence="6">
    <location>
        <begin position="1916"/>
        <end position="1937"/>
    </location>
</feature>
<dbReference type="InterPro" id="IPR036772">
    <property type="entry name" value="SRCR-like_dom_sf"/>
</dbReference>
<dbReference type="SUPFAM" id="SSF56436">
    <property type="entry name" value="C-type lectin-like"/>
    <property type="match status" value="1"/>
</dbReference>
<dbReference type="Gene3D" id="3.10.100.10">
    <property type="entry name" value="Mannose-Binding Protein A, subunit A"/>
    <property type="match status" value="1"/>
</dbReference>
<dbReference type="GO" id="GO:0045217">
    <property type="term" value="P:cell-cell junction maintenance"/>
    <property type="evidence" value="ECO:0007669"/>
    <property type="project" value="TreeGrafter"/>
</dbReference>
<feature type="compositionally biased region" description="Basic residues" evidence="6">
    <location>
        <begin position="2871"/>
        <end position="2883"/>
    </location>
</feature>
<evidence type="ECO:0000256" key="5">
    <source>
        <dbReference type="PROSITE-ProRule" id="PRU00196"/>
    </source>
</evidence>